<dbReference type="OrthoDB" id="5582182at2759"/>
<gene>
    <name evidence="2" type="ORF">BB561_006341</name>
</gene>
<name>A0A2T9Y522_9FUNG</name>
<evidence type="ECO:0000313" key="2">
    <source>
        <dbReference type="EMBL" id="PVU87418.1"/>
    </source>
</evidence>
<evidence type="ECO:0000256" key="1">
    <source>
        <dbReference type="SAM" id="Phobius"/>
    </source>
</evidence>
<dbReference type="STRING" id="133385.A0A2T9Y522"/>
<dbReference type="EMBL" id="MBFR01000496">
    <property type="protein sequence ID" value="PVU87418.1"/>
    <property type="molecule type" value="Genomic_DNA"/>
</dbReference>
<organism evidence="2 3">
    <name type="scientific">Smittium simulii</name>
    <dbReference type="NCBI Taxonomy" id="133385"/>
    <lineage>
        <taxon>Eukaryota</taxon>
        <taxon>Fungi</taxon>
        <taxon>Fungi incertae sedis</taxon>
        <taxon>Zoopagomycota</taxon>
        <taxon>Kickxellomycotina</taxon>
        <taxon>Harpellomycetes</taxon>
        <taxon>Harpellales</taxon>
        <taxon>Legeriomycetaceae</taxon>
        <taxon>Smittium</taxon>
    </lineage>
</organism>
<proteinExistence type="predicted"/>
<evidence type="ECO:0000313" key="3">
    <source>
        <dbReference type="Proteomes" id="UP000245383"/>
    </source>
</evidence>
<reference evidence="2 3" key="1">
    <citation type="journal article" date="2018" name="MBio">
        <title>Comparative Genomics Reveals the Core Gene Toolbox for the Fungus-Insect Symbiosis.</title>
        <authorList>
            <person name="Wang Y."/>
            <person name="Stata M."/>
            <person name="Wang W."/>
            <person name="Stajich J.E."/>
            <person name="White M.M."/>
            <person name="Moncalvo J.M."/>
        </authorList>
    </citation>
    <scope>NUCLEOTIDE SEQUENCE [LARGE SCALE GENOMIC DNA]</scope>
    <source>
        <strain evidence="2 3">SWE-8-4</strain>
    </source>
</reference>
<protein>
    <recommendedName>
        <fullName evidence="4">Retrotransposon gag domain-containing protein</fullName>
    </recommendedName>
</protein>
<sequence>MNLYFWVKSDMFQQDKNIIVFIGAHLIEAGAVCFGLLINSNSPSLINFQLFIEEFVRNFSEPTSYFAEFRNFARDSGFDQLALINQYLRGLNDNIINFLIMMEFIEALEDRFFQNPASSTVNSSIGTPMGINKIAQVSHPGLSKKKKQRRRRRDMGLCLYCSQIRHIVRLCPNRSNLGKARSQQ</sequence>
<keyword evidence="3" id="KW-1185">Reference proteome</keyword>
<feature type="transmembrane region" description="Helical" evidence="1">
    <location>
        <begin position="18"/>
        <end position="38"/>
    </location>
</feature>
<keyword evidence="1" id="KW-0472">Membrane</keyword>
<dbReference type="Proteomes" id="UP000245383">
    <property type="component" value="Unassembled WGS sequence"/>
</dbReference>
<evidence type="ECO:0008006" key="4">
    <source>
        <dbReference type="Google" id="ProtNLM"/>
    </source>
</evidence>
<keyword evidence="1" id="KW-1133">Transmembrane helix</keyword>
<keyword evidence="1" id="KW-0812">Transmembrane</keyword>
<dbReference type="AlphaFoldDB" id="A0A2T9Y522"/>
<comment type="caution">
    <text evidence="2">The sequence shown here is derived from an EMBL/GenBank/DDBJ whole genome shotgun (WGS) entry which is preliminary data.</text>
</comment>
<accession>A0A2T9Y522</accession>